<protein>
    <submittedName>
        <fullName evidence="1">Uncharacterized protein</fullName>
    </submittedName>
</protein>
<evidence type="ECO:0000313" key="2">
    <source>
        <dbReference type="Proteomes" id="UP000562682"/>
    </source>
</evidence>
<dbReference type="AlphaFoldDB" id="A0A8H5U959"/>
<dbReference type="EMBL" id="JAAOAK010000168">
    <property type="protein sequence ID" value="KAF5685088.1"/>
    <property type="molecule type" value="Genomic_DNA"/>
</dbReference>
<dbReference type="Proteomes" id="UP000562682">
    <property type="component" value="Unassembled WGS sequence"/>
</dbReference>
<gene>
    <name evidence="1" type="ORF">FDENT_6379</name>
</gene>
<evidence type="ECO:0000313" key="1">
    <source>
        <dbReference type="EMBL" id="KAF5685088.1"/>
    </source>
</evidence>
<name>A0A8H5U959_9HYPO</name>
<reference evidence="1 2" key="1">
    <citation type="submission" date="2020-05" db="EMBL/GenBank/DDBJ databases">
        <title>Identification and distribution of gene clusters putatively required for synthesis of sphingolipid metabolism inhibitors in phylogenetically diverse species of the filamentous fungus Fusarium.</title>
        <authorList>
            <person name="Kim H.-S."/>
            <person name="Busman M."/>
            <person name="Brown D.W."/>
            <person name="Divon H."/>
            <person name="Uhlig S."/>
            <person name="Proctor R.H."/>
        </authorList>
    </citation>
    <scope>NUCLEOTIDE SEQUENCE [LARGE SCALE GENOMIC DNA]</scope>
    <source>
        <strain evidence="1 2">NRRL 25311</strain>
    </source>
</reference>
<proteinExistence type="predicted"/>
<keyword evidence="2" id="KW-1185">Reference proteome</keyword>
<accession>A0A8H5U959</accession>
<organism evidence="1 2">
    <name type="scientific">Fusarium denticulatum</name>
    <dbReference type="NCBI Taxonomy" id="48507"/>
    <lineage>
        <taxon>Eukaryota</taxon>
        <taxon>Fungi</taxon>
        <taxon>Dikarya</taxon>
        <taxon>Ascomycota</taxon>
        <taxon>Pezizomycotina</taxon>
        <taxon>Sordariomycetes</taxon>
        <taxon>Hypocreomycetidae</taxon>
        <taxon>Hypocreales</taxon>
        <taxon>Nectriaceae</taxon>
        <taxon>Fusarium</taxon>
        <taxon>Fusarium fujikuroi species complex</taxon>
    </lineage>
</organism>
<sequence>MPLYADPTTTVHPKHKNWLCEEMVNSTKCKTHNDVNVLMCMKCGYEVDGWTKVKAEDKDENEIGQLHSYEDGVAKWQYFEYFLKPGPIMEDAHGNNAPVPRGTIEG</sequence>
<comment type="caution">
    <text evidence="1">The sequence shown here is derived from an EMBL/GenBank/DDBJ whole genome shotgun (WGS) entry which is preliminary data.</text>
</comment>